<evidence type="ECO:0000256" key="1">
    <source>
        <dbReference type="SAM" id="SignalP"/>
    </source>
</evidence>
<organism evidence="2 3">
    <name type="scientific">Akkermansia glycaniphila</name>
    <dbReference type="NCBI Taxonomy" id="1679444"/>
    <lineage>
        <taxon>Bacteria</taxon>
        <taxon>Pseudomonadati</taxon>
        <taxon>Verrucomicrobiota</taxon>
        <taxon>Verrucomicrobiia</taxon>
        <taxon>Verrucomicrobiales</taxon>
        <taxon>Akkermansiaceae</taxon>
        <taxon>Akkermansia</taxon>
    </lineage>
</organism>
<dbReference type="KEGG" id="agl:PYTT_0688"/>
<evidence type="ECO:0000313" key="2">
    <source>
        <dbReference type="EMBL" id="SEH77978.1"/>
    </source>
</evidence>
<feature type="signal peptide" evidence="1">
    <location>
        <begin position="1"/>
        <end position="18"/>
    </location>
</feature>
<accession>A0A1C7PBC3</accession>
<dbReference type="Proteomes" id="UP000176204">
    <property type="component" value="Chromosome I"/>
</dbReference>
<dbReference type="RefSeq" id="WP_067776926.1">
    <property type="nucleotide sequence ID" value="NZ_LIGX01000032.1"/>
</dbReference>
<reference evidence="3" key="1">
    <citation type="submission" date="2016-09" db="EMBL/GenBank/DDBJ databases">
        <authorList>
            <person name="Koehorst J."/>
        </authorList>
    </citation>
    <scope>NUCLEOTIDE SEQUENCE [LARGE SCALE GENOMIC DNA]</scope>
</reference>
<dbReference type="PATRIC" id="fig|1679444.3.peg.1004"/>
<sequence>MNTKALLPFLAISGVLSAAPDAGNTLHSAPPTATAPQNVREEIKAYRHLIEEYFALLATIHDTASADTAVPALKALGMRLNRFHKEYPYEQLPRIERQFINRTYLALHEIESNRKTPIRISSKDFYHSDALFETLAKELPPVSPAFEDTHYLPTSARDRIRRQHQNKVDQDTYAFARMLIKAEAEQRHIRLLAQPDSPYRGGMGWTEEDAVILHGNHGKNRQKLQDAYLETVYQTTRPFVRRNKTAPDGDIVTIPLDAAIERHTGTRPDRPTLLDIHFRIGTPVAGTPEKAEKSPGTN</sequence>
<feature type="chain" id="PRO_5014266508" evidence="1">
    <location>
        <begin position="19"/>
        <end position="298"/>
    </location>
</feature>
<name>A0A1C7PBC3_9BACT</name>
<gene>
    <name evidence="2" type="ORF">PYTT_0688</name>
</gene>
<dbReference type="AlphaFoldDB" id="A0A1C7PBC3"/>
<dbReference type="EMBL" id="LT629973">
    <property type="protein sequence ID" value="SEH77978.1"/>
    <property type="molecule type" value="Genomic_DNA"/>
</dbReference>
<protein>
    <submittedName>
        <fullName evidence="2">Uncharacterized protein</fullName>
    </submittedName>
</protein>
<keyword evidence="1" id="KW-0732">Signal</keyword>
<proteinExistence type="predicted"/>
<evidence type="ECO:0000313" key="3">
    <source>
        <dbReference type="Proteomes" id="UP000176204"/>
    </source>
</evidence>
<dbReference type="STRING" id="1679444.PYTT_0688"/>
<keyword evidence="3" id="KW-1185">Reference proteome</keyword>